<dbReference type="InterPro" id="IPR008323">
    <property type="entry name" value="UCP033563"/>
</dbReference>
<dbReference type="PIRSF" id="PIRSF033563">
    <property type="entry name" value="UCP033563"/>
    <property type="match status" value="1"/>
</dbReference>
<dbReference type="EMBL" id="DPPF01000165">
    <property type="protein sequence ID" value="HCW93626.1"/>
    <property type="molecule type" value="Genomic_DNA"/>
</dbReference>
<dbReference type="PANTHER" id="PTHR36454">
    <property type="entry name" value="LMO2823 PROTEIN"/>
    <property type="match status" value="1"/>
</dbReference>
<dbReference type="PANTHER" id="PTHR36454:SF1">
    <property type="entry name" value="DUF1015 DOMAIN-CONTAINING PROTEIN"/>
    <property type="match status" value="1"/>
</dbReference>
<organism evidence="1 2">
    <name type="scientific">Flexistipes sinusarabici</name>
    <dbReference type="NCBI Taxonomy" id="2352"/>
    <lineage>
        <taxon>Bacteria</taxon>
        <taxon>Pseudomonadati</taxon>
        <taxon>Deferribacterota</taxon>
        <taxon>Deferribacteres</taxon>
        <taxon>Deferribacterales</taxon>
        <taxon>Flexistipitaceae</taxon>
        <taxon>Flexistipes</taxon>
    </lineage>
</organism>
<proteinExistence type="predicted"/>
<dbReference type="Pfam" id="PF06245">
    <property type="entry name" value="DUF1015"/>
    <property type="match status" value="1"/>
</dbReference>
<reference evidence="1 2" key="1">
    <citation type="journal article" date="2018" name="Nat. Biotechnol.">
        <title>A standardized bacterial taxonomy based on genome phylogeny substantially revises the tree of life.</title>
        <authorList>
            <person name="Parks D.H."/>
            <person name="Chuvochina M."/>
            <person name="Waite D.W."/>
            <person name="Rinke C."/>
            <person name="Skarshewski A."/>
            <person name="Chaumeil P.A."/>
            <person name="Hugenholtz P."/>
        </authorList>
    </citation>
    <scope>NUCLEOTIDE SEQUENCE [LARGE SCALE GENOMIC DNA]</scope>
    <source>
        <strain evidence="1">UBA8672</strain>
    </source>
</reference>
<evidence type="ECO:0000313" key="1">
    <source>
        <dbReference type="EMBL" id="HCW93626.1"/>
    </source>
</evidence>
<evidence type="ECO:0000313" key="2">
    <source>
        <dbReference type="Proteomes" id="UP000262325"/>
    </source>
</evidence>
<comment type="caution">
    <text evidence="1">The sequence shown here is derived from an EMBL/GenBank/DDBJ whole genome shotgun (WGS) entry which is preliminary data.</text>
</comment>
<protein>
    <submittedName>
        <fullName evidence="1">DUF1015 domain-containing protein</fullName>
    </submittedName>
</protein>
<dbReference type="AlphaFoldDB" id="A0A3D5QCR0"/>
<dbReference type="Proteomes" id="UP000262325">
    <property type="component" value="Unassembled WGS sequence"/>
</dbReference>
<name>A0A3D5QCR0_FLESI</name>
<accession>A0A3D5QCR0</accession>
<sequence length="415" mass="48593">MVTVRPFRGVRYNLEKALLKHVVSPPYDVISESERESFKTKSPYNVVHLILPEGKNKYDNAGKLYNQWKSEKVLVKDDVPSFYVYEQEYRYEGKKYVRTGFVGLMKLEEFGKGKVFPHEKTLAGPKKDRYELMKACKANFSQIFGLYLDKENELEKAFASAKKTMPAASAVDDDGVKNSLWLIQDQDIVNKISRFMSNKSIYIADGHHRYETSLNLRDYFRKLNKDAAGELKPYDFVMMMFVNFYDEGLKIFPTHRVVDIDDKFDEKIFFEKLENYFVVEEIEDTRYEEFLNKKENCNIVMVYGSKYYGLSIKDDDYEKLHPVYRRVDTYILQELILKDVMGFSEDKLLNKEGISFMQSEKKVREAAEKNKAVGFILNGVPIDVVREISENGYVMPQKSTYFYPKLQTGLVFNDI</sequence>
<gene>
    <name evidence="1" type="ORF">DHM44_08080</name>
</gene>